<dbReference type="AlphaFoldDB" id="A0A7W9ZD70"/>
<dbReference type="Pfam" id="PF01814">
    <property type="entry name" value="Hemerythrin"/>
    <property type="match status" value="1"/>
</dbReference>
<proteinExistence type="predicted"/>
<protein>
    <submittedName>
        <fullName evidence="2">Hemerythrin-like domain-containing protein</fullName>
    </submittedName>
</protein>
<evidence type="ECO:0000259" key="1">
    <source>
        <dbReference type="Pfam" id="PF01814"/>
    </source>
</evidence>
<gene>
    <name evidence="2" type="ORF">FHS48_000738</name>
</gene>
<dbReference type="EMBL" id="JACIIX010000002">
    <property type="protein sequence ID" value="MBB6209336.1"/>
    <property type="molecule type" value="Genomic_DNA"/>
</dbReference>
<dbReference type="Gene3D" id="1.20.120.520">
    <property type="entry name" value="nmb1532 protein domain like"/>
    <property type="match status" value="1"/>
</dbReference>
<evidence type="ECO:0000313" key="2">
    <source>
        <dbReference type="EMBL" id="MBB6209336.1"/>
    </source>
</evidence>
<accession>A0A7W9ZD70</accession>
<sequence length="170" mass="18879">MTSDFFGQTRTGALLHGEHQSTLAALVELETFTGSRTPPELDASRRAFLLRLYHLIEADVTDHFTFEEDNLFPRIAAAGAGFMVDMLSAEHEDIRALAQDIRAMIGAFLDETPITPDRWTVFRTTARDLIDMETFHIQKEEMGLLAALPQVLDDQEDAGIAARHAKHAGG</sequence>
<dbReference type="RefSeq" id="WP_184261538.1">
    <property type="nucleotide sequence ID" value="NZ_JACIIX010000002.1"/>
</dbReference>
<organism evidence="2 3">
    <name type="scientific">Novispirillum itersonii</name>
    <name type="common">Aquaspirillum itersonii</name>
    <dbReference type="NCBI Taxonomy" id="189"/>
    <lineage>
        <taxon>Bacteria</taxon>
        <taxon>Pseudomonadati</taxon>
        <taxon>Pseudomonadota</taxon>
        <taxon>Alphaproteobacteria</taxon>
        <taxon>Rhodospirillales</taxon>
        <taxon>Novispirillaceae</taxon>
        <taxon>Novispirillum</taxon>
    </lineage>
</organism>
<evidence type="ECO:0000313" key="3">
    <source>
        <dbReference type="Proteomes" id="UP000544872"/>
    </source>
</evidence>
<dbReference type="InterPro" id="IPR012312">
    <property type="entry name" value="Hemerythrin-like"/>
</dbReference>
<name>A0A7W9ZD70_NOVIT</name>
<keyword evidence="3" id="KW-1185">Reference proteome</keyword>
<reference evidence="2 3" key="1">
    <citation type="submission" date="2020-08" db="EMBL/GenBank/DDBJ databases">
        <title>Genomic Encyclopedia of Type Strains, Phase IV (KMG-IV): sequencing the most valuable type-strain genomes for metagenomic binning, comparative biology and taxonomic classification.</title>
        <authorList>
            <person name="Goeker M."/>
        </authorList>
    </citation>
    <scope>NUCLEOTIDE SEQUENCE [LARGE SCALE GENOMIC DNA]</scope>
    <source>
        <strain evidence="2 3">DSM 11590</strain>
    </source>
</reference>
<feature type="domain" description="Hemerythrin-like" evidence="1">
    <location>
        <begin position="14"/>
        <end position="147"/>
    </location>
</feature>
<comment type="caution">
    <text evidence="2">The sequence shown here is derived from an EMBL/GenBank/DDBJ whole genome shotgun (WGS) entry which is preliminary data.</text>
</comment>
<dbReference type="Proteomes" id="UP000544872">
    <property type="component" value="Unassembled WGS sequence"/>
</dbReference>